<keyword evidence="3" id="KW-0597">Phosphoprotein</keyword>
<dbReference type="PROSITE" id="PS50075">
    <property type="entry name" value="CARRIER"/>
    <property type="match status" value="2"/>
</dbReference>
<gene>
    <name evidence="6" type="ORF">AQJ64_39965</name>
</gene>
<dbReference type="EMBL" id="LMWW01000070">
    <property type="protein sequence ID" value="KUN76069.1"/>
    <property type="molecule type" value="Genomic_DNA"/>
</dbReference>
<dbReference type="Proteomes" id="UP000052982">
    <property type="component" value="Unassembled WGS sequence"/>
</dbReference>
<dbReference type="InterPro" id="IPR042099">
    <property type="entry name" value="ANL_N_sf"/>
</dbReference>
<organism evidence="6 7">
    <name type="scientific">Streptomyces griseoruber</name>
    <dbReference type="NCBI Taxonomy" id="1943"/>
    <lineage>
        <taxon>Bacteria</taxon>
        <taxon>Bacillati</taxon>
        <taxon>Actinomycetota</taxon>
        <taxon>Actinomycetes</taxon>
        <taxon>Kitasatosporales</taxon>
        <taxon>Streptomycetaceae</taxon>
        <taxon>Streptomyces</taxon>
    </lineage>
</organism>
<dbReference type="InterPro" id="IPR010071">
    <property type="entry name" value="AA_adenyl_dom"/>
</dbReference>
<dbReference type="InterPro" id="IPR009081">
    <property type="entry name" value="PP-bd_ACP"/>
</dbReference>
<name>A0A101SLJ7_9ACTN</name>
<evidence type="ECO:0000256" key="1">
    <source>
        <dbReference type="ARBA" id="ARBA00001957"/>
    </source>
</evidence>
<dbReference type="SUPFAM" id="SSF52777">
    <property type="entry name" value="CoA-dependent acyltransferases"/>
    <property type="match status" value="4"/>
</dbReference>
<dbReference type="InterPro" id="IPR045851">
    <property type="entry name" value="AMP-bd_C_sf"/>
</dbReference>
<dbReference type="PANTHER" id="PTHR45527:SF1">
    <property type="entry name" value="FATTY ACID SYNTHASE"/>
    <property type="match status" value="1"/>
</dbReference>
<dbReference type="Pfam" id="PF00501">
    <property type="entry name" value="AMP-binding"/>
    <property type="match status" value="1"/>
</dbReference>
<dbReference type="SUPFAM" id="SSF47336">
    <property type="entry name" value="ACP-like"/>
    <property type="match status" value="2"/>
</dbReference>
<dbReference type="CDD" id="cd19531">
    <property type="entry name" value="LCL_NRPS-like"/>
    <property type="match status" value="1"/>
</dbReference>
<dbReference type="FunFam" id="3.40.50.980:FF:000001">
    <property type="entry name" value="Non-ribosomal peptide synthetase"/>
    <property type="match status" value="1"/>
</dbReference>
<dbReference type="GO" id="GO:0043041">
    <property type="term" value="P:amino acid activation for nonribosomal peptide biosynthetic process"/>
    <property type="evidence" value="ECO:0007669"/>
    <property type="project" value="TreeGrafter"/>
</dbReference>
<dbReference type="GO" id="GO:0008610">
    <property type="term" value="P:lipid biosynthetic process"/>
    <property type="evidence" value="ECO:0007669"/>
    <property type="project" value="UniProtKB-ARBA"/>
</dbReference>
<evidence type="ECO:0000313" key="6">
    <source>
        <dbReference type="EMBL" id="KUN76069.1"/>
    </source>
</evidence>
<reference evidence="6 7" key="1">
    <citation type="submission" date="2015-10" db="EMBL/GenBank/DDBJ databases">
        <title>Draft genome sequence of Streptomyces griseoruber DSM 40281, type strain for the species Streptomyces griseoruber.</title>
        <authorList>
            <person name="Ruckert C."/>
            <person name="Winkler A."/>
            <person name="Kalinowski J."/>
            <person name="Kampfer P."/>
            <person name="Glaeser S."/>
        </authorList>
    </citation>
    <scope>NUCLEOTIDE SEQUENCE [LARGE SCALE GENOMIC DNA]</scope>
    <source>
        <strain evidence="6 7">DSM 40281</strain>
    </source>
</reference>
<dbReference type="GO" id="GO:0003824">
    <property type="term" value="F:catalytic activity"/>
    <property type="evidence" value="ECO:0007669"/>
    <property type="project" value="InterPro"/>
</dbReference>
<dbReference type="GO" id="GO:0005737">
    <property type="term" value="C:cytoplasm"/>
    <property type="evidence" value="ECO:0007669"/>
    <property type="project" value="TreeGrafter"/>
</dbReference>
<dbReference type="OrthoDB" id="2472181at2"/>
<evidence type="ECO:0000256" key="3">
    <source>
        <dbReference type="ARBA" id="ARBA00022553"/>
    </source>
</evidence>
<evidence type="ECO:0000256" key="4">
    <source>
        <dbReference type="SAM" id="MobiDB-lite"/>
    </source>
</evidence>
<dbReference type="GO" id="GO:0017000">
    <property type="term" value="P:antibiotic biosynthetic process"/>
    <property type="evidence" value="ECO:0007669"/>
    <property type="project" value="UniProtKB-ARBA"/>
</dbReference>
<sequence length="1728" mass="184896">MTEIPTRAGARARRFSAQNLRRVHHEAGLDPLETAPTAAARADRPDGAQEDVWLFDLTTPEALVHQIALVVDLTGPLDRETATNAVRVLGRRHEALRARFPADGSGTPVMVVEPEFTGVLDYVDLTVPATDSGAGATDAVGDADTGAPSSDSAPGPGVERRWTALADRETHRPFDLENGPLARFTLARVAGRRHRLLAVVHHIVADGRTLQLLHGDLVAALRGDDLPTPPPALAAAASRLRAAADKPDLAQRLDRRAAELADLPADTDRWPSFGRPATGDPYAAAVLPVDVPAPLAEAVHAIAAAERATPFMVWLTALSVLVQHMSGQGEAVLGTVVGRRDAASRDTAGFLANQAPLRVRLPADTTWREALRVAREATLSAFDDADIPFRRLVERLAPARRPDAHPLFQVLLGGRQPLDPPAAVGPLTIEASEHLSHRSLYEVELQLADLPTGMPGYLRYRTAVLDSSTAAAVVAGFVRLLETLTSSPDSPIAATPWPAELSPPARADHGPAGPAAGRGIEAGRRRTAPRRPADMPRRQPSNPTQLRVAEVWRTVLEQMPPGIDDDFFAVGGHSLSAVRVASLLAAEFRLPLTARALFDHPTVAEVSAFLDGWAASDGGRTDTTAPATPVPVTGRTEAGAPLSATQRRMWLLSQLHPGNAVYNLPYAFRVSGDLDATTLEAALNDLVARHEALRTVVDVHDEQPRQRVSPTLAVRLAVEEPGAAEPDGTAPADLAAWVVDRIDAEARAPFDLSAGPLIRARLIAPGTPSAALVVTAHHLACDGWSLELLFAELAELYTARTENRPSTAPAPAIQFMDFAAWQSEQLTGAHRERLADYWRGKLEGAPTLLDLPTDRTRPAQRRPDGAVVDFAWPADVEERVAEFSRRHGVTAYATLLAAFASVVHRHTGRDDLLIGTPVANRVRPEFEKTVGCFVNLVPLRLRVAGDTPFLDLARAAHLTISEAQEHQDFPFEDLVALLRPDRDPSHDPVVQLLFVLQDVDTGLSLPGADLTPLPAHGGGSIQDLTVILQHAGEQAGGGFLGTAEFNTSLYGADTVSRFLGHLATLLQAALSAPDTAVADLDLLTRDELAQLDRWNDTGLPAPTAADVPALFERWADRAPERPAVVGAEGELSYAALEARANRLAHHLAEIGVGPGTAVGVALDRCQDLPVAFLGVLKAGAVYVPLDTGYPAERLALMIDDTEVKALITRAGRAEPPGADRLPVVCLGGPDDPLDRYPDTRPPRNVDPGAPAYIVFTSGSTGRPKGVAIHHRGVVNSAHAERAFVDPESPDTVIQFSSPSFDGSVLDFTLAFAHGGRLCVVPRDRMLPGPDLAETVRRHQVTTAFLPPSALAVMRPDDVPGLRTILVGGEAFPPELGPLWAPNRRLFNIYGPTETTIWCTHTLLDGTERRPTIGTSVPGTTAHVLDERLRPVPVGVPGELCIGGLGVGLGYVRRPELTARQFPLDPYAAEPGAHLYRTGDLVRRLPDGNLDYLGRIDRQVKVRGHRVELPEIEARLERIPGVGRGVVTARRDGSGPGPLRLVAYVSPAAPLGVADLDPSVLRRQLARTLPEFMVPAVIVPLAALPLNGNGKIDHAKLPEPPRDRNTGTARVAPVSRLEREIAAVWCDLLGLDEVGTHDNFFEIGGDSLLLARVRTRLTQVLDRDIAALQLFTHPTVHDLAAALSDDAPRATAAAPATAVRSARPGARSALLTRARRATAGHDDEGNMTR</sequence>
<dbReference type="InterPro" id="IPR036736">
    <property type="entry name" value="ACP-like_sf"/>
</dbReference>
<feature type="compositionally biased region" description="Low complexity" evidence="4">
    <location>
        <begin position="133"/>
        <end position="147"/>
    </location>
</feature>
<dbReference type="Gene3D" id="1.10.1200.10">
    <property type="entry name" value="ACP-like"/>
    <property type="match status" value="2"/>
</dbReference>
<keyword evidence="7" id="KW-1185">Reference proteome</keyword>
<comment type="cofactor">
    <cofactor evidence="1">
        <name>pantetheine 4'-phosphate</name>
        <dbReference type="ChEBI" id="CHEBI:47942"/>
    </cofactor>
</comment>
<dbReference type="GO" id="GO:0031177">
    <property type="term" value="F:phosphopantetheine binding"/>
    <property type="evidence" value="ECO:0007669"/>
    <property type="project" value="InterPro"/>
</dbReference>
<dbReference type="SUPFAM" id="SSF56801">
    <property type="entry name" value="Acetyl-CoA synthetase-like"/>
    <property type="match status" value="1"/>
</dbReference>
<feature type="region of interest" description="Disordered" evidence="4">
    <location>
        <begin position="489"/>
        <end position="544"/>
    </location>
</feature>
<dbReference type="PANTHER" id="PTHR45527">
    <property type="entry name" value="NONRIBOSOMAL PEPTIDE SYNTHETASE"/>
    <property type="match status" value="1"/>
</dbReference>
<dbReference type="InterPro" id="IPR020806">
    <property type="entry name" value="PKS_PP-bd"/>
</dbReference>
<protein>
    <recommendedName>
        <fullName evidence="5">Carrier domain-containing protein</fullName>
    </recommendedName>
</protein>
<dbReference type="Gene3D" id="3.40.50.12780">
    <property type="entry name" value="N-terminal domain of ligase-like"/>
    <property type="match status" value="1"/>
</dbReference>
<feature type="domain" description="Carrier" evidence="5">
    <location>
        <begin position="539"/>
        <end position="614"/>
    </location>
</feature>
<dbReference type="InterPro" id="IPR006162">
    <property type="entry name" value="Ppantetheine_attach_site"/>
</dbReference>
<dbReference type="STRING" id="1943.AQJ64_39965"/>
<dbReference type="Pfam" id="PF00668">
    <property type="entry name" value="Condensation"/>
    <property type="match status" value="2"/>
</dbReference>
<dbReference type="FunFam" id="3.40.50.12780:FF:000012">
    <property type="entry name" value="Non-ribosomal peptide synthetase"/>
    <property type="match status" value="1"/>
</dbReference>
<feature type="region of interest" description="Disordered" evidence="4">
    <location>
        <begin position="133"/>
        <end position="158"/>
    </location>
</feature>
<dbReference type="Gene3D" id="3.30.559.10">
    <property type="entry name" value="Chloramphenicol acetyltransferase-like domain"/>
    <property type="match status" value="2"/>
</dbReference>
<dbReference type="PROSITE" id="PS00455">
    <property type="entry name" value="AMP_BINDING"/>
    <property type="match status" value="1"/>
</dbReference>
<dbReference type="Gene3D" id="3.30.300.30">
    <property type="match status" value="1"/>
</dbReference>
<evidence type="ECO:0000259" key="5">
    <source>
        <dbReference type="PROSITE" id="PS50075"/>
    </source>
</evidence>
<dbReference type="InterPro" id="IPR000873">
    <property type="entry name" value="AMP-dep_synth/lig_dom"/>
</dbReference>
<feature type="compositionally biased region" description="Low complexity" evidence="4">
    <location>
        <begin position="510"/>
        <end position="519"/>
    </location>
</feature>
<dbReference type="NCBIfam" id="TIGR01733">
    <property type="entry name" value="AA-adenyl-dom"/>
    <property type="match status" value="1"/>
</dbReference>
<comment type="caution">
    <text evidence="6">The sequence shown here is derived from an EMBL/GenBank/DDBJ whole genome shotgun (WGS) entry which is preliminary data.</text>
</comment>
<dbReference type="Pfam" id="PF00550">
    <property type="entry name" value="PP-binding"/>
    <property type="match status" value="2"/>
</dbReference>
<feature type="region of interest" description="Disordered" evidence="4">
    <location>
        <begin position="1704"/>
        <end position="1728"/>
    </location>
</feature>
<keyword evidence="2" id="KW-0596">Phosphopantetheine</keyword>
<feature type="compositionally biased region" description="Basic and acidic residues" evidence="4">
    <location>
        <begin position="1718"/>
        <end position="1728"/>
    </location>
</feature>
<evidence type="ECO:0000256" key="2">
    <source>
        <dbReference type="ARBA" id="ARBA00022450"/>
    </source>
</evidence>
<dbReference type="RefSeq" id="WP_055632876.1">
    <property type="nucleotide sequence ID" value="NZ_KQ948784.1"/>
</dbReference>
<evidence type="ECO:0000313" key="7">
    <source>
        <dbReference type="Proteomes" id="UP000052982"/>
    </source>
</evidence>
<dbReference type="InterPro" id="IPR001242">
    <property type="entry name" value="Condensation_dom"/>
</dbReference>
<dbReference type="Gene3D" id="3.30.559.30">
    <property type="entry name" value="Nonribosomal peptide synthetase, condensation domain"/>
    <property type="match status" value="2"/>
</dbReference>
<dbReference type="GO" id="GO:0044550">
    <property type="term" value="P:secondary metabolite biosynthetic process"/>
    <property type="evidence" value="ECO:0007669"/>
    <property type="project" value="TreeGrafter"/>
</dbReference>
<dbReference type="InterPro" id="IPR020845">
    <property type="entry name" value="AMP-binding_CS"/>
</dbReference>
<dbReference type="SMART" id="SM00823">
    <property type="entry name" value="PKS_PP"/>
    <property type="match status" value="2"/>
</dbReference>
<dbReference type="InterPro" id="IPR023213">
    <property type="entry name" value="CAT-like_dom_sf"/>
</dbReference>
<dbReference type="PROSITE" id="PS00012">
    <property type="entry name" value="PHOSPHOPANTETHEINE"/>
    <property type="match status" value="2"/>
</dbReference>
<dbReference type="CDD" id="cd05930">
    <property type="entry name" value="A_NRPS"/>
    <property type="match status" value="1"/>
</dbReference>
<accession>A0A101SLJ7</accession>
<feature type="domain" description="Carrier" evidence="5">
    <location>
        <begin position="1611"/>
        <end position="1686"/>
    </location>
</feature>
<proteinExistence type="predicted"/>